<dbReference type="EMBL" id="CH473961">
    <property type="protein sequence ID" value="EDM01011.1"/>
    <property type="molecule type" value="Genomic_DNA"/>
</dbReference>
<gene>
    <name evidence="1" type="ORF">rCG_41644</name>
</gene>
<evidence type="ECO:0000313" key="1">
    <source>
        <dbReference type="EMBL" id="EDM01011.1"/>
    </source>
</evidence>
<name>A6IH63_RAT</name>
<dbReference type="AlphaFoldDB" id="A6IH63"/>
<dbReference type="Proteomes" id="UP000234681">
    <property type="component" value="Chromosome 2"/>
</dbReference>
<protein>
    <submittedName>
        <fullName evidence="1">RCG41644</fullName>
    </submittedName>
</protein>
<evidence type="ECO:0000313" key="2">
    <source>
        <dbReference type="Proteomes" id="UP000234681"/>
    </source>
</evidence>
<organism evidence="1 2">
    <name type="scientific">Rattus norvegicus</name>
    <name type="common">Rat</name>
    <dbReference type="NCBI Taxonomy" id="10116"/>
    <lineage>
        <taxon>Eukaryota</taxon>
        <taxon>Metazoa</taxon>
        <taxon>Chordata</taxon>
        <taxon>Craniata</taxon>
        <taxon>Vertebrata</taxon>
        <taxon>Euteleostomi</taxon>
        <taxon>Mammalia</taxon>
        <taxon>Eutheria</taxon>
        <taxon>Euarchontoglires</taxon>
        <taxon>Glires</taxon>
        <taxon>Rodentia</taxon>
        <taxon>Myomorpha</taxon>
        <taxon>Muroidea</taxon>
        <taxon>Muridae</taxon>
        <taxon>Murinae</taxon>
        <taxon>Rattus</taxon>
    </lineage>
</organism>
<sequence length="50" mass="6032">MLLKPFCKIEKEELILIKLKRNKGEVIFLHTKHLTLIHSTSFFFKRHLLV</sequence>
<accession>A6IH63</accession>
<reference evidence="2" key="1">
    <citation type="submission" date="2005-09" db="EMBL/GenBank/DDBJ databases">
        <authorList>
            <person name="Mural R.J."/>
            <person name="Li P.W."/>
            <person name="Adams M.D."/>
            <person name="Amanatides P.G."/>
            <person name="Baden-Tillson H."/>
            <person name="Barnstead M."/>
            <person name="Chin S.H."/>
            <person name="Dew I."/>
            <person name="Evans C.A."/>
            <person name="Ferriera S."/>
            <person name="Flanigan M."/>
            <person name="Fosler C."/>
            <person name="Glodek A."/>
            <person name="Gu Z."/>
            <person name="Holt R.A."/>
            <person name="Jennings D."/>
            <person name="Kraft C.L."/>
            <person name="Lu F."/>
            <person name="Nguyen T."/>
            <person name="Nusskern D.R."/>
            <person name="Pfannkoch C.M."/>
            <person name="Sitter C."/>
            <person name="Sutton G.G."/>
            <person name="Venter J.C."/>
            <person name="Wang Z."/>
            <person name="Woodage T."/>
            <person name="Zheng X.H."/>
            <person name="Zhong F."/>
        </authorList>
    </citation>
    <scope>NUCLEOTIDE SEQUENCE [LARGE SCALE GENOMIC DNA]</scope>
    <source>
        <strain>BN</strain>
        <strain evidence="2">Sprague-Dawley</strain>
    </source>
</reference>
<proteinExistence type="predicted"/>